<dbReference type="EMBL" id="CACSAS010000001">
    <property type="protein sequence ID" value="CAA0112046.1"/>
    <property type="molecule type" value="Genomic_DNA"/>
</dbReference>
<evidence type="ECO:0008006" key="5">
    <source>
        <dbReference type="Google" id="ProtNLM"/>
    </source>
</evidence>
<evidence type="ECO:0000256" key="2">
    <source>
        <dbReference type="SAM" id="SignalP"/>
    </source>
</evidence>
<protein>
    <recommendedName>
        <fullName evidence="5">Porin</fullName>
    </recommendedName>
</protein>
<accession>A0A5S9Q430</accession>
<keyword evidence="4" id="KW-1185">Reference proteome</keyword>
<dbReference type="RefSeq" id="WP_159601080.1">
    <property type="nucleotide sequence ID" value="NZ_CACSAS010000001.1"/>
</dbReference>
<gene>
    <name evidence="3" type="ORF">STARVERO_04007</name>
</gene>
<evidence type="ECO:0000256" key="1">
    <source>
        <dbReference type="SAM" id="MobiDB-lite"/>
    </source>
</evidence>
<feature type="chain" id="PRO_5024986465" description="Porin" evidence="2">
    <location>
        <begin position="29"/>
        <end position="103"/>
    </location>
</feature>
<organism evidence="3 4">
    <name type="scientific">Starkeya nomas</name>
    <dbReference type="NCBI Taxonomy" id="2666134"/>
    <lineage>
        <taxon>Bacteria</taxon>
        <taxon>Pseudomonadati</taxon>
        <taxon>Pseudomonadota</taxon>
        <taxon>Alphaproteobacteria</taxon>
        <taxon>Hyphomicrobiales</taxon>
        <taxon>Xanthobacteraceae</taxon>
        <taxon>Starkeya</taxon>
    </lineage>
</organism>
<sequence length="103" mass="10103">MRKTMSPAGMRQVLLGATLAATLATALAAGLPARAQTGTPAPGASADNTRPDPICASHGPGFARVAGTSTCVKITGGVQSDAYATGISGSARVDPLAPALRSK</sequence>
<keyword evidence="2" id="KW-0732">Signal</keyword>
<dbReference type="Proteomes" id="UP000433050">
    <property type="component" value="Unassembled WGS sequence"/>
</dbReference>
<feature type="region of interest" description="Disordered" evidence="1">
    <location>
        <begin position="33"/>
        <end position="55"/>
    </location>
</feature>
<dbReference type="InterPro" id="IPR006311">
    <property type="entry name" value="TAT_signal"/>
</dbReference>
<reference evidence="3 4" key="1">
    <citation type="submission" date="2019-12" db="EMBL/GenBank/DDBJ databases">
        <authorList>
            <person name="Reyes-Prieto M."/>
        </authorList>
    </citation>
    <scope>NUCLEOTIDE SEQUENCE [LARGE SCALE GENOMIC DNA]</scope>
    <source>
        <strain evidence="3">HF14-78462</strain>
    </source>
</reference>
<feature type="signal peptide" evidence="2">
    <location>
        <begin position="1"/>
        <end position="28"/>
    </location>
</feature>
<name>A0A5S9Q430_9HYPH</name>
<dbReference type="PROSITE" id="PS51318">
    <property type="entry name" value="TAT"/>
    <property type="match status" value="1"/>
</dbReference>
<proteinExistence type="predicted"/>
<evidence type="ECO:0000313" key="3">
    <source>
        <dbReference type="EMBL" id="CAA0112046.1"/>
    </source>
</evidence>
<dbReference type="AlphaFoldDB" id="A0A5S9Q430"/>
<evidence type="ECO:0000313" key="4">
    <source>
        <dbReference type="Proteomes" id="UP000433050"/>
    </source>
</evidence>